<dbReference type="SMART" id="SM00382">
    <property type="entry name" value="AAA"/>
    <property type="match status" value="1"/>
</dbReference>
<protein>
    <submittedName>
        <fullName evidence="10">ATP-binding cassette domain-containing protein</fullName>
    </submittedName>
    <submittedName>
        <fullName evidence="11">Multidrug ABC transporter ATP-binding protein</fullName>
    </submittedName>
</protein>
<dbReference type="PROSITE" id="PS00211">
    <property type="entry name" value="ABC_TRANSPORTER_1"/>
    <property type="match status" value="1"/>
</dbReference>
<dbReference type="EMBL" id="DRIE01000013">
    <property type="protein sequence ID" value="HEC56459.1"/>
    <property type="molecule type" value="Genomic_DNA"/>
</dbReference>
<evidence type="ECO:0000313" key="10">
    <source>
        <dbReference type="EMBL" id="HEC56459.1"/>
    </source>
</evidence>
<keyword evidence="4" id="KW-0547">Nucleotide-binding</keyword>
<evidence type="ECO:0000256" key="7">
    <source>
        <dbReference type="ARBA" id="ARBA00023136"/>
    </source>
</evidence>
<keyword evidence="2" id="KW-0813">Transport</keyword>
<evidence type="ECO:0000313" key="12">
    <source>
        <dbReference type="Proteomes" id="UP000185779"/>
    </source>
</evidence>
<proteinExistence type="inferred from homology"/>
<reference evidence="10" key="2">
    <citation type="journal article" date="2020" name="mSystems">
        <title>Genome- and Community-Level Interaction Insights into Carbon Utilization and Element Cycling Functions of Hydrothermarchaeota in Hydrothermal Sediment.</title>
        <authorList>
            <person name="Zhou Z."/>
            <person name="Liu Y."/>
            <person name="Xu W."/>
            <person name="Pan J."/>
            <person name="Luo Z.H."/>
            <person name="Li M."/>
        </authorList>
    </citation>
    <scope>NUCLEOTIDE SEQUENCE [LARGE SCALE GENOMIC DNA]</scope>
    <source>
        <strain evidence="10">HyVt-386</strain>
    </source>
</reference>
<dbReference type="PANTHER" id="PTHR43582:SF2">
    <property type="entry name" value="LINEARMYCIN RESISTANCE ATP-BINDING PROTEIN LNRL"/>
    <property type="match status" value="1"/>
</dbReference>
<dbReference type="InterPro" id="IPR017871">
    <property type="entry name" value="ABC_transporter-like_CS"/>
</dbReference>
<dbReference type="InterPro" id="IPR003593">
    <property type="entry name" value="AAA+_ATPase"/>
</dbReference>
<organism evidence="11 12">
    <name type="scientific">Candidatus Syntropharchaeum butanivorans</name>
    <dbReference type="NCBI Taxonomy" id="1839936"/>
    <lineage>
        <taxon>Archaea</taxon>
        <taxon>Methanobacteriati</taxon>
        <taxon>Methanobacteriota</taxon>
        <taxon>Stenosarchaea group</taxon>
        <taxon>Methanomicrobia</taxon>
        <taxon>Methanosarcinales</taxon>
        <taxon>ANME-2 cluster</taxon>
        <taxon>Candidatus Syntropharchaeum</taxon>
    </lineage>
</organism>
<dbReference type="PANTHER" id="PTHR43582">
    <property type="entry name" value="LINEARMYCIN RESISTANCE ATP-BINDING PROTEIN LNRL"/>
    <property type="match status" value="1"/>
</dbReference>
<evidence type="ECO:0000256" key="1">
    <source>
        <dbReference type="ARBA" id="ARBA00004413"/>
    </source>
</evidence>
<dbReference type="InterPro" id="IPR003439">
    <property type="entry name" value="ABC_transporter-like_ATP-bd"/>
</dbReference>
<feature type="domain" description="ABC transporter" evidence="9">
    <location>
        <begin position="6"/>
        <end position="237"/>
    </location>
</feature>
<comment type="similarity">
    <text evidence="8">Belongs to the ABC transporter superfamily. Drug exporter-1 (DrugE1) (TC 3.A.1.105) family.</text>
</comment>
<dbReference type="PATRIC" id="fig|1839936.3.peg.1037"/>
<evidence type="ECO:0000256" key="2">
    <source>
        <dbReference type="ARBA" id="ARBA00022448"/>
    </source>
</evidence>
<dbReference type="GO" id="GO:0005524">
    <property type="term" value="F:ATP binding"/>
    <property type="evidence" value="ECO:0007669"/>
    <property type="project" value="UniProtKB-KW"/>
</dbReference>
<dbReference type="GO" id="GO:0016887">
    <property type="term" value="F:ATP hydrolysis activity"/>
    <property type="evidence" value="ECO:0007669"/>
    <property type="project" value="InterPro"/>
</dbReference>
<dbReference type="PROSITE" id="PS50893">
    <property type="entry name" value="ABC_TRANSPORTER_2"/>
    <property type="match status" value="1"/>
</dbReference>
<reference evidence="11 12" key="1">
    <citation type="submission" date="2016-05" db="EMBL/GenBank/DDBJ databases">
        <title>Microbial consortia oxidize butane by reversing methanogenesis.</title>
        <authorList>
            <person name="Laso-Perez R."/>
            <person name="Richter M."/>
            <person name="Wegener G."/>
            <person name="Musat F."/>
        </authorList>
    </citation>
    <scope>NUCLEOTIDE SEQUENCE [LARGE SCALE GENOMIC DNA]</scope>
    <source>
        <strain evidence="11">BOX1</strain>
    </source>
</reference>
<evidence type="ECO:0000256" key="6">
    <source>
        <dbReference type="ARBA" id="ARBA00022967"/>
    </source>
</evidence>
<keyword evidence="6" id="KW-1278">Translocase</keyword>
<dbReference type="InterPro" id="IPR027417">
    <property type="entry name" value="P-loop_NTPase"/>
</dbReference>
<keyword evidence="5 11" id="KW-0067">ATP-binding</keyword>
<dbReference type="EMBL" id="LYOR01000004">
    <property type="protein sequence ID" value="OFV66090.1"/>
    <property type="molecule type" value="Genomic_DNA"/>
</dbReference>
<dbReference type="FunFam" id="3.40.50.300:FF:000589">
    <property type="entry name" value="ABC transporter, ATP-binding subunit"/>
    <property type="match status" value="1"/>
</dbReference>
<dbReference type="Gene3D" id="3.40.50.300">
    <property type="entry name" value="P-loop containing nucleotide triphosphate hydrolases"/>
    <property type="match status" value="1"/>
</dbReference>
<dbReference type="InterPro" id="IPR005894">
    <property type="entry name" value="DrrA"/>
</dbReference>
<dbReference type="AlphaFoldDB" id="A0A1F2P4D7"/>
<dbReference type="Pfam" id="PF00005">
    <property type="entry name" value="ABC_tran"/>
    <property type="match status" value="1"/>
</dbReference>
<sequence length="273" mass="31949">MPDPAIETRDLLKQFEDLTAVDRVNLKIREGELFGILGPNGAGKSTIVKILTTLLKPTAGSAKVWGYDIIRDQDMVRAHIGVVFQDPTVDNKLTARENLDFHARMYGLNREMREQRIRDVLRLVELEDKADVLLEKYSGGMQRRLEIARGLMHHPNILFLDEPTLGLDAQTRRRIWDYVKEMNRKDHVTIVLTTHYMEEADFLCDRVAIIDHGRIVVCESPDVLKDQIRSEEIPDPSLEDVFLHFTGREIRDEDVDLRYHSRRIMRHWRMKRR</sequence>
<evidence type="ECO:0000256" key="8">
    <source>
        <dbReference type="ARBA" id="ARBA00049985"/>
    </source>
</evidence>
<comment type="subcellular location">
    <subcellularLocation>
        <location evidence="1">Cell membrane</location>
        <topology evidence="1">Peripheral membrane protein</topology>
        <orientation evidence="1">Cytoplasmic side</orientation>
    </subcellularLocation>
</comment>
<evidence type="ECO:0000256" key="3">
    <source>
        <dbReference type="ARBA" id="ARBA00022475"/>
    </source>
</evidence>
<name>A0A1F2P4D7_9EURY</name>
<evidence type="ECO:0000256" key="4">
    <source>
        <dbReference type="ARBA" id="ARBA00022741"/>
    </source>
</evidence>
<dbReference type="Proteomes" id="UP000185779">
    <property type="component" value="Unassembled WGS sequence"/>
</dbReference>
<dbReference type="GO" id="GO:0043215">
    <property type="term" value="P:daunorubicin transport"/>
    <property type="evidence" value="ECO:0007669"/>
    <property type="project" value="InterPro"/>
</dbReference>
<accession>A0A1F2P4D7</accession>
<evidence type="ECO:0000256" key="5">
    <source>
        <dbReference type="ARBA" id="ARBA00022840"/>
    </source>
</evidence>
<keyword evidence="3" id="KW-1003">Cell membrane</keyword>
<evidence type="ECO:0000259" key="9">
    <source>
        <dbReference type="PROSITE" id="PS50893"/>
    </source>
</evidence>
<gene>
    <name evidence="10" type="ORF">ENI32_01020</name>
    <name evidence="11" type="ORF">SBU_001027</name>
</gene>
<comment type="caution">
    <text evidence="11">The sequence shown here is derived from an EMBL/GenBank/DDBJ whole genome shotgun (WGS) entry which is preliminary data.</text>
</comment>
<evidence type="ECO:0000313" key="11">
    <source>
        <dbReference type="EMBL" id="OFV66090.1"/>
    </source>
</evidence>
<dbReference type="GO" id="GO:1900753">
    <property type="term" value="P:doxorubicin transport"/>
    <property type="evidence" value="ECO:0007669"/>
    <property type="project" value="InterPro"/>
</dbReference>
<dbReference type="NCBIfam" id="TIGR01188">
    <property type="entry name" value="drrA"/>
    <property type="match status" value="1"/>
</dbReference>
<keyword evidence="12" id="KW-1185">Reference proteome</keyword>
<dbReference type="GO" id="GO:0005886">
    <property type="term" value="C:plasma membrane"/>
    <property type="evidence" value="ECO:0007669"/>
    <property type="project" value="UniProtKB-SubCell"/>
</dbReference>
<keyword evidence="7" id="KW-0472">Membrane</keyword>
<dbReference type="Proteomes" id="UP000885936">
    <property type="component" value="Unassembled WGS sequence"/>
</dbReference>
<dbReference type="STRING" id="1839936.SBU_001027"/>
<dbReference type="SUPFAM" id="SSF52540">
    <property type="entry name" value="P-loop containing nucleoside triphosphate hydrolases"/>
    <property type="match status" value="1"/>
</dbReference>